<dbReference type="EMBL" id="JADIMM010000109">
    <property type="protein sequence ID" value="MBO8458441.1"/>
    <property type="molecule type" value="Genomic_DNA"/>
</dbReference>
<evidence type="ECO:0000259" key="1">
    <source>
        <dbReference type="PROSITE" id="PS50076"/>
    </source>
</evidence>
<accession>A0A9D9HRH0</accession>
<evidence type="ECO:0000313" key="3">
    <source>
        <dbReference type="Proteomes" id="UP000823638"/>
    </source>
</evidence>
<feature type="domain" description="J" evidence="1">
    <location>
        <begin position="3"/>
        <end position="68"/>
    </location>
</feature>
<proteinExistence type="predicted"/>
<dbReference type="SUPFAM" id="SSF46565">
    <property type="entry name" value="Chaperone J-domain"/>
    <property type="match status" value="1"/>
</dbReference>
<dbReference type="InterPro" id="IPR011990">
    <property type="entry name" value="TPR-like_helical_dom_sf"/>
</dbReference>
<dbReference type="SMART" id="SM00271">
    <property type="entry name" value="DnaJ"/>
    <property type="match status" value="1"/>
</dbReference>
<dbReference type="SUPFAM" id="SSF48452">
    <property type="entry name" value="TPR-like"/>
    <property type="match status" value="1"/>
</dbReference>
<dbReference type="Gene3D" id="1.10.287.110">
    <property type="entry name" value="DnaJ domain"/>
    <property type="match status" value="1"/>
</dbReference>
<comment type="caution">
    <text evidence="2">The sequence shown here is derived from an EMBL/GenBank/DDBJ whole genome shotgun (WGS) entry which is preliminary data.</text>
</comment>
<name>A0A9D9HRH0_9SPIR</name>
<dbReference type="InterPro" id="IPR001623">
    <property type="entry name" value="DnaJ_domain"/>
</dbReference>
<reference evidence="2" key="2">
    <citation type="journal article" date="2021" name="PeerJ">
        <title>Extensive microbial diversity within the chicken gut microbiome revealed by metagenomics and culture.</title>
        <authorList>
            <person name="Gilroy R."/>
            <person name="Ravi A."/>
            <person name="Getino M."/>
            <person name="Pursley I."/>
            <person name="Horton D.L."/>
            <person name="Alikhan N.F."/>
            <person name="Baker D."/>
            <person name="Gharbi K."/>
            <person name="Hall N."/>
            <person name="Watson M."/>
            <person name="Adriaenssens E.M."/>
            <person name="Foster-Nyarko E."/>
            <person name="Jarju S."/>
            <person name="Secka A."/>
            <person name="Antonio M."/>
            <person name="Oren A."/>
            <person name="Chaudhuri R.R."/>
            <person name="La Ragione R."/>
            <person name="Hildebrand F."/>
            <person name="Pallen M.J."/>
        </authorList>
    </citation>
    <scope>NUCLEOTIDE SEQUENCE</scope>
    <source>
        <strain evidence="2">10532</strain>
    </source>
</reference>
<dbReference type="InterPro" id="IPR036869">
    <property type="entry name" value="J_dom_sf"/>
</dbReference>
<sequence>MESFFQILEVSPGASVTEVKHAFREKAKTLHPDISGSDGEKMKLLLNAYRKILEKISSEKSSFFDRQYFQKRKPSGDDIIRDYEEWLISRGDIESRAKLVFYRLIHGKETQACEEYLKLLSDSGNFSFEKYFDKEDFMDFGFILAEELYLRKKYYDSLNLLIRIFQLEKQKPYFKIFFPEVEKIMRDIYRNKLSGSIGDELALDLYEELLDLNLGTREDSVIFRRMADGFFRIGDYKTAEICAAEALKLDPQLTGFKNFKKEFS</sequence>
<dbReference type="Proteomes" id="UP000823638">
    <property type="component" value="Unassembled WGS sequence"/>
</dbReference>
<organism evidence="2 3">
    <name type="scientific">Candidatus Gallitreponema excrementavium</name>
    <dbReference type="NCBI Taxonomy" id="2840840"/>
    <lineage>
        <taxon>Bacteria</taxon>
        <taxon>Pseudomonadati</taxon>
        <taxon>Spirochaetota</taxon>
        <taxon>Spirochaetia</taxon>
        <taxon>Spirochaetales</taxon>
        <taxon>Candidatus Gallitreponema</taxon>
    </lineage>
</organism>
<gene>
    <name evidence="2" type="ORF">IAA81_09495</name>
</gene>
<reference evidence="2" key="1">
    <citation type="submission" date="2020-10" db="EMBL/GenBank/DDBJ databases">
        <authorList>
            <person name="Gilroy R."/>
        </authorList>
    </citation>
    <scope>NUCLEOTIDE SEQUENCE</scope>
    <source>
        <strain evidence="2">10532</strain>
    </source>
</reference>
<dbReference type="Pfam" id="PF00226">
    <property type="entry name" value="DnaJ"/>
    <property type="match status" value="1"/>
</dbReference>
<evidence type="ECO:0000313" key="2">
    <source>
        <dbReference type="EMBL" id="MBO8458441.1"/>
    </source>
</evidence>
<dbReference type="CDD" id="cd06257">
    <property type="entry name" value="DnaJ"/>
    <property type="match status" value="1"/>
</dbReference>
<dbReference type="AlphaFoldDB" id="A0A9D9HRH0"/>
<protein>
    <submittedName>
        <fullName evidence="2">DnaJ domain-containing protein</fullName>
    </submittedName>
</protein>
<dbReference type="PROSITE" id="PS50076">
    <property type="entry name" value="DNAJ_2"/>
    <property type="match status" value="1"/>
</dbReference>